<proteinExistence type="predicted"/>
<dbReference type="RefSeq" id="WP_234991916.1">
    <property type="nucleotide sequence ID" value="NZ_FWFG01000048.1"/>
</dbReference>
<dbReference type="NCBIfam" id="TIGR02276">
    <property type="entry name" value="beta_rpt_yvtn"/>
    <property type="match status" value="2"/>
</dbReference>
<keyword evidence="2" id="KW-0812">Transmembrane</keyword>
<accession>A0A1X6WZ90</accession>
<evidence type="ECO:0000256" key="2">
    <source>
        <dbReference type="SAM" id="Phobius"/>
    </source>
</evidence>
<dbReference type="EMBL" id="FWFG01000048">
    <property type="protein sequence ID" value="SLM90418.1"/>
    <property type="molecule type" value="Genomic_DNA"/>
</dbReference>
<dbReference type="InterPro" id="IPR011964">
    <property type="entry name" value="YVTN_b-propeller_repeat"/>
</dbReference>
<organism evidence="3 4">
    <name type="scientific">Brachybacterium nesterenkovii</name>
    <dbReference type="NCBI Taxonomy" id="47847"/>
    <lineage>
        <taxon>Bacteria</taxon>
        <taxon>Bacillati</taxon>
        <taxon>Actinomycetota</taxon>
        <taxon>Actinomycetes</taxon>
        <taxon>Micrococcales</taxon>
        <taxon>Dermabacteraceae</taxon>
        <taxon>Brachybacterium</taxon>
    </lineage>
</organism>
<name>A0A1X6WZ90_9MICO</name>
<dbReference type="InterPro" id="IPR051200">
    <property type="entry name" value="Host-pathogen_enzymatic-act"/>
</dbReference>
<protein>
    <submittedName>
        <fullName evidence="3">Peptidoglycan-binding domain 1</fullName>
    </submittedName>
</protein>
<dbReference type="InterPro" id="IPR015943">
    <property type="entry name" value="WD40/YVTN_repeat-like_dom_sf"/>
</dbReference>
<dbReference type="PANTHER" id="PTHR47197">
    <property type="entry name" value="PROTEIN NIRF"/>
    <property type="match status" value="1"/>
</dbReference>
<evidence type="ECO:0000256" key="1">
    <source>
        <dbReference type="SAM" id="MobiDB-lite"/>
    </source>
</evidence>
<dbReference type="Pfam" id="PF10282">
    <property type="entry name" value="Lactonase"/>
    <property type="match status" value="1"/>
</dbReference>
<keyword evidence="4" id="KW-1185">Reference proteome</keyword>
<feature type="region of interest" description="Disordered" evidence="1">
    <location>
        <begin position="437"/>
        <end position="465"/>
    </location>
</feature>
<evidence type="ECO:0000313" key="3">
    <source>
        <dbReference type="EMBL" id="SLM90418.1"/>
    </source>
</evidence>
<dbReference type="PANTHER" id="PTHR47197:SF3">
    <property type="entry name" value="DIHYDRO-HEME D1 DEHYDROGENASE"/>
    <property type="match status" value="1"/>
</dbReference>
<dbReference type="SUPFAM" id="SSF50974">
    <property type="entry name" value="Nitrous oxide reductase, N-terminal domain"/>
    <property type="match status" value="1"/>
</dbReference>
<keyword evidence="2" id="KW-0472">Membrane</keyword>
<reference evidence="3 4" key="1">
    <citation type="submission" date="2017-02" db="EMBL/GenBank/DDBJ databases">
        <authorList>
            <person name="Peterson S.W."/>
        </authorList>
    </citation>
    <scope>NUCLEOTIDE SEQUENCE [LARGE SCALE GENOMIC DNA]</scope>
    <source>
        <strain evidence="3 4">CIP104813</strain>
    </source>
</reference>
<dbReference type="Proteomes" id="UP000195981">
    <property type="component" value="Unassembled WGS sequence"/>
</dbReference>
<evidence type="ECO:0000313" key="4">
    <source>
        <dbReference type="Proteomes" id="UP000195981"/>
    </source>
</evidence>
<keyword evidence="2" id="KW-1133">Transmembrane helix</keyword>
<dbReference type="Gene3D" id="2.130.10.10">
    <property type="entry name" value="YVTN repeat-like/Quinoprotein amine dehydrogenase"/>
    <property type="match status" value="1"/>
</dbReference>
<sequence length="465" mass="49808">MAATRRPARSARQPAPGRASAARRPGHAGSARTARRQHGPHLAPTRRGIVVLIALALMAVLVLGLGVAALTGRLSGSDDSQAAAGDDAQQEAEELGFPAREGRLVRHKRLTGDIRPKSVVASGDGRVIANNMLYEHTMTVYDAGTLELERTVEDTVDLADFGFPERAGETRGAPVEAVWTKDGRYAYVSQYSLTGPGSGEDGTDKCTGGDAIGRSALFRYDADKGVWDQVIEVGRVPKYVTLTPDGTRALVSNWCDRTVSVVDLAQAKETATIPVEAAPRGIVVLEDSRTAYVTAMYADELYRLDLEAGTSEKVMDTGRKPRHLVLSPDGKRIHMTEAGSDRLVTLDAATGEVIKSAETGREPRSMDISADGTVLYVVNYYENSLSAFDADTLEEIERVKVGEHPVGVAYEPAHHRVWVANYRGSIDVLDIVAADSDRAKKAGESSGETTPAEGEPSGAPEDLEE</sequence>
<feature type="compositionally biased region" description="Low complexity" evidence="1">
    <location>
        <begin position="1"/>
        <end position="32"/>
    </location>
</feature>
<dbReference type="AlphaFoldDB" id="A0A1X6WZ90"/>
<feature type="region of interest" description="Disordered" evidence="1">
    <location>
        <begin position="1"/>
        <end position="42"/>
    </location>
</feature>
<feature type="transmembrane region" description="Helical" evidence="2">
    <location>
        <begin position="49"/>
        <end position="70"/>
    </location>
</feature>
<dbReference type="InterPro" id="IPR019405">
    <property type="entry name" value="Lactonase_7-beta_prop"/>
</dbReference>
<dbReference type="InterPro" id="IPR011045">
    <property type="entry name" value="N2O_reductase_N"/>
</dbReference>
<gene>
    <name evidence="3" type="ORF">FM110_04885</name>
</gene>